<sequence length="115" mass="12428">RALPSKASRRLIPLLTNCFGFNHVSALSASHRTCWSNGGAENPTGEVFHLKQAPAGSVVVEKNVCKSVHTLRDIRSSTECIFRASSSGFSAADFKDGVCQIIKLETLAFNESNEC</sequence>
<dbReference type="WBParaSite" id="maker-unitig_20607-snap-gene-0.1-mRNA-1">
    <property type="protein sequence ID" value="maker-unitig_20607-snap-gene-0.1-mRNA-1"/>
    <property type="gene ID" value="maker-unitig_20607-snap-gene-0.1"/>
</dbReference>
<accession>A0A1I8F4U4</accession>
<reference evidence="2" key="1">
    <citation type="submission" date="2016-11" db="UniProtKB">
        <authorList>
            <consortium name="WormBaseParasite"/>
        </authorList>
    </citation>
    <scope>IDENTIFICATION</scope>
</reference>
<dbReference type="Proteomes" id="UP000095280">
    <property type="component" value="Unplaced"/>
</dbReference>
<proteinExistence type="predicted"/>
<evidence type="ECO:0000313" key="2">
    <source>
        <dbReference type="WBParaSite" id="maker-unitig_20607-snap-gene-0.1-mRNA-1"/>
    </source>
</evidence>
<name>A0A1I8F4U4_9PLAT</name>
<dbReference type="AlphaFoldDB" id="A0A1I8F4U4"/>
<organism evidence="1 2">
    <name type="scientific">Macrostomum lignano</name>
    <dbReference type="NCBI Taxonomy" id="282301"/>
    <lineage>
        <taxon>Eukaryota</taxon>
        <taxon>Metazoa</taxon>
        <taxon>Spiralia</taxon>
        <taxon>Lophotrochozoa</taxon>
        <taxon>Platyhelminthes</taxon>
        <taxon>Rhabditophora</taxon>
        <taxon>Macrostomorpha</taxon>
        <taxon>Macrostomida</taxon>
        <taxon>Macrostomidae</taxon>
        <taxon>Macrostomum</taxon>
    </lineage>
</organism>
<protein>
    <submittedName>
        <fullName evidence="2">Tick transposon</fullName>
    </submittedName>
</protein>
<evidence type="ECO:0000313" key="1">
    <source>
        <dbReference type="Proteomes" id="UP000095280"/>
    </source>
</evidence>
<keyword evidence="1" id="KW-1185">Reference proteome</keyword>